<gene>
    <name evidence="1" type="ORF">PM738_14255</name>
</gene>
<dbReference type="AlphaFoldDB" id="A0AB35IPL9"/>
<protein>
    <submittedName>
        <fullName evidence="1">Uncharacterized protein</fullName>
    </submittedName>
</protein>
<proteinExistence type="predicted"/>
<dbReference type="RefSeq" id="WP_118143922.1">
    <property type="nucleotide sequence ID" value="NZ_CAXMZC010000001.1"/>
</dbReference>
<sequence>MAKKKTSTNLADDTLVLADVITDEKPVGTNGLQHALEYIKENFVTQDEFNYKAIVINSFTNNKNTVEIGSTVTDILLSWSLNKKAKVLTLDDESLEPTDTSKQLLEQNIKTNKTWTLKAEDEKGAVSTKTTSLSFLNGIYWGASSSQDTYDNTFVLGLTKALQGSKGKVFTVNAGEGQFIFYAVPTRYGDVSFNVGGFDGGFSKVATIEFTNASGYKENYDIYKSDNANLGNTTVTAK</sequence>
<evidence type="ECO:0000313" key="2">
    <source>
        <dbReference type="Proteomes" id="UP001211987"/>
    </source>
</evidence>
<comment type="caution">
    <text evidence="1">The sequence shown here is derived from an EMBL/GenBank/DDBJ whole genome shotgun (WGS) entry which is preliminary data.</text>
</comment>
<dbReference type="EMBL" id="JAQLKE010000027">
    <property type="protein sequence ID" value="MDB7084968.1"/>
    <property type="molecule type" value="Genomic_DNA"/>
</dbReference>
<reference evidence="1" key="1">
    <citation type="submission" date="2023-01" db="EMBL/GenBank/DDBJ databases">
        <title>Human gut microbiome strain richness.</title>
        <authorList>
            <person name="Chen-Liaw A."/>
        </authorList>
    </citation>
    <scope>NUCLEOTIDE SEQUENCE</scope>
    <source>
        <strain evidence="1">1001217st2_G6_1001217B_191108</strain>
    </source>
</reference>
<accession>A0AB35IPL9</accession>
<organism evidence="1 2">
    <name type="scientific">Thomasclavelia ramosa</name>
    <dbReference type="NCBI Taxonomy" id="1547"/>
    <lineage>
        <taxon>Bacteria</taxon>
        <taxon>Bacillati</taxon>
        <taxon>Bacillota</taxon>
        <taxon>Erysipelotrichia</taxon>
        <taxon>Erysipelotrichales</taxon>
        <taxon>Coprobacillaceae</taxon>
        <taxon>Thomasclavelia</taxon>
    </lineage>
</organism>
<name>A0AB35IPL9_9FIRM</name>
<dbReference type="Proteomes" id="UP001211987">
    <property type="component" value="Unassembled WGS sequence"/>
</dbReference>
<evidence type="ECO:0000313" key="1">
    <source>
        <dbReference type="EMBL" id="MDB7084968.1"/>
    </source>
</evidence>